<dbReference type="GO" id="GO:0016485">
    <property type="term" value="P:protein processing"/>
    <property type="evidence" value="ECO:0007669"/>
    <property type="project" value="TreeGrafter"/>
</dbReference>
<dbReference type="PANTHER" id="PTHR30302">
    <property type="entry name" value="HYDROGENASE 1 MATURATION PROTEASE"/>
    <property type="match status" value="1"/>
</dbReference>
<evidence type="ECO:0000313" key="2">
    <source>
        <dbReference type="Proteomes" id="UP000059672"/>
    </source>
</evidence>
<evidence type="ECO:0000313" key="1">
    <source>
        <dbReference type="EMBL" id="AMC11031.1"/>
    </source>
</evidence>
<reference evidence="2" key="1">
    <citation type="submission" date="2015-12" db="EMBL/GenBank/DDBJ databases">
        <title>Complete genome sequence of Lutibacter profundus strain LP1.</title>
        <authorList>
            <person name="Wissuwa J."/>
            <person name="Le Moine Bauer S."/>
            <person name="Stokke R."/>
            <person name="Dahle H."/>
            <person name="Steen I.H."/>
        </authorList>
    </citation>
    <scope>NUCLEOTIDE SEQUENCE [LARGE SCALE GENOMIC DNA]</scope>
    <source>
        <strain evidence="2">LP1</strain>
    </source>
</reference>
<reference evidence="1 2" key="2">
    <citation type="journal article" date="2016" name="Int. J. Syst. Evol. Microbiol.">
        <title>Lutibacter profundi sp. nov., isolated from a deep-sea hydrothermal system on the Arctic Mid-Ocean Ridge and emended description of the genus Lutibacter.</title>
        <authorList>
            <person name="Le Moine Bauer S."/>
            <person name="Roalkvam I."/>
            <person name="Steen I.H."/>
            <person name="Dahle H."/>
        </authorList>
    </citation>
    <scope>NUCLEOTIDE SEQUENCE [LARGE SCALE GENOMIC DNA]</scope>
    <source>
        <strain evidence="1 2">LP1</strain>
    </source>
</reference>
<dbReference type="InterPro" id="IPR023430">
    <property type="entry name" value="Pept_HybD-like_dom_sf"/>
</dbReference>
<dbReference type="EMBL" id="CP013355">
    <property type="protein sequence ID" value="AMC11031.1"/>
    <property type="molecule type" value="Genomic_DNA"/>
</dbReference>
<dbReference type="Proteomes" id="UP000059672">
    <property type="component" value="Chromosome"/>
</dbReference>
<dbReference type="OrthoDB" id="9794619at2"/>
<name>A0A0X8G6N1_9FLAO</name>
<accession>A0A0X8G6N1</accession>
<organism evidence="1 2">
    <name type="scientific">Lutibacter profundi</name>
    <dbReference type="NCBI Taxonomy" id="1622118"/>
    <lineage>
        <taxon>Bacteria</taxon>
        <taxon>Pseudomonadati</taxon>
        <taxon>Bacteroidota</taxon>
        <taxon>Flavobacteriia</taxon>
        <taxon>Flavobacteriales</taxon>
        <taxon>Flavobacteriaceae</taxon>
        <taxon>Lutibacter</taxon>
    </lineage>
</organism>
<dbReference type="SUPFAM" id="SSF53163">
    <property type="entry name" value="HybD-like"/>
    <property type="match status" value="1"/>
</dbReference>
<dbReference type="PRINTS" id="PR00446">
    <property type="entry name" value="HYDRGNUPTAKE"/>
</dbReference>
<dbReference type="GO" id="GO:0008047">
    <property type="term" value="F:enzyme activator activity"/>
    <property type="evidence" value="ECO:0007669"/>
    <property type="project" value="InterPro"/>
</dbReference>
<keyword evidence="2" id="KW-1185">Reference proteome</keyword>
<dbReference type="NCBIfam" id="TIGR00072">
    <property type="entry name" value="hydrog_prot"/>
    <property type="match status" value="1"/>
</dbReference>
<dbReference type="AlphaFoldDB" id="A0A0X8G6N1"/>
<protein>
    <recommendedName>
        <fullName evidence="3">Hydrogenase maturation protease</fullName>
    </recommendedName>
</protein>
<dbReference type="KEGG" id="lut:Lupro_07120"/>
<dbReference type="GO" id="GO:0004175">
    <property type="term" value="F:endopeptidase activity"/>
    <property type="evidence" value="ECO:0007669"/>
    <property type="project" value="TreeGrafter"/>
</dbReference>
<dbReference type="InterPro" id="IPR000671">
    <property type="entry name" value="Peptidase_A31"/>
</dbReference>
<sequence length="178" mass="19733">MISDDVMELQKLFYQTHNYLNSEKKDSILVLGIGNYLMGDEGVGVHTIHALSKIDLPDNVDIMDGGTGSFDLMPILSQYPLVIFVDATMDNKPAGTIDVIYPKFAADFPTVLSAHDVGLKDMIEALEFQNQLPKIILVTVSITEMIPMTISLTDNVENSIQHVVNKILNILNKITIEK</sequence>
<proteinExistence type="predicted"/>
<dbReference type="Gene3D" id="3.40.50.1450">
    <property type="entry name" value="HybD-like"/>
    <property type="match status" value="1"/>
</dbReference>
<dbReference type="RefSeq" id="WP_068207947.1">
    <property type="nucleotide sequence ID" value="NZ_CP013355.1"/>
</dbReference>
<gene>
    <name evidence="1" type="ORF">Lupro_07120</name>
</gene>
<dbReference type="STRING" id="1622118.Lupro_07120"/>
<dbReference type="PANTHER" id="PTHR30302:SF4">
    <property type="entry name" value="HYDROGENASE 3 MATURATION PROTEASE"/>
    <property type="match status" value="1"/>
</dbReference>
<evidence type="ECO:0008006" key="3">
    <source>
        <dbReference type="Google" id="ProtNLM"/>
    </source>
</evidence>
<dbReference type="Pfam" id="PF01750">
    <property type="entry name" value="HycI"/>
    <property type="match status" value="1"/>
</dbReference>